<keyword evidence="1" id="KW-0805">Transcription regulation</keyword>
<dbReference type="InterPro" id="IPR011990">
    <property type="entry name" value="TPR-like_helical_dom_sf"/>
</dbReference>
<dbReference type="InterPro" id="IPR000792">
    <property type="entry name" value="Tscrpt_reg_LuxR_C"/>
</dbReference>
<dbReference type="PROSITE" id="PS50043">
    <property type="entry name" value="HTH_LUXR_2"/>
    <property type="match status" value="1"/>
</dbReference>
<dbReference type="InterPro" id="IPR027417">
    <property type="entry name" value="P-loop_NTPase"/>
</dbReference>
<dbReference type="SUPFAM" id="SSF46894">
    <property type="entry name" value="C-terminal effector domain of the bipartite response regulators"/>
    <property type="match status" value="1"/>
</dbReference>
<dbReference type="Proteomes" id="UP001206206">
    <property type="component" value="Unassembled WGS sequence"/>
</dbReference>
<evidence type="ECO:0000256" key="1">
    <source>
        <dbReference type="ARBA" id="ARBA00023015"/>
    </source>
</evidence>
<evidence type="ECO:0000256" key="3">
    <source>
        <dbReference type="ARBA" id="ARBA00023163"/>
    </source>
</evidence>
<reference evidence="6 7" key="1">
    <citation type="submission" date="2022-06" db="EMBL/GenBank/DDBJ databases">
        <title>Draft genome sequence of type strain Streptomyces rubrisoli DSM 42083.</title>
        <authorList>
            <person name="Duangmal K."/>
            <person name="Klaysubun C."/>
        </authorList>
    </citation>
    <scope>NUCLEOTIDE SEQUENCE [LARGE SCALE GENOMIC DNA]</scope>
    <source>
        <strain evidence="6 7">DSM 42083</strain>
    </source>
</reference>
<organism evidence="6 7">
    <name type="scientific">Streptantibioticus rubrisoli</name>
    <dbReference type="NCBI Taxonomy" id="1387313"/>
    <lineage>
        <taxon>Bacteria</taxon>
        <taxon>Bacillati</taxon>
        <taxon>Actinomycetota</taxon>
        <taxon>Actinomycetes</taxon>
        <taxon>Kitasatosporales</taxon>
        <taxon>Streptomycetaceae</taxon>
        <taxon>Streptantibioticus</taxon>
    </lineage>
</organism>
<evidence type="ECO:0000256" key="2">
    <source>
        <dbReference type="ARBA" id="ARBA00023125"/>
    </source>
</evidence>
<dbReference type="InterPro" id="IPR016032">
    <property type="entry name" value="Sig_transdc_resp-reg_C-effctor"/>
</dbReference>
<evidence type="ECO:0000313" key="7">
    <source>
        <dbReference type="Proteomes" id="UP001206206"/>
    </source>
</evidence>
<dbReference type="Pfam" id="PF00196">
    <property type="entry name" value="GerE"/>
    <property type="match status" value="1"/>
</dbReference>
<dbReference type="SMART" id="SM00421">
    <property type="entry name" value="HTH_LUXR"/>
    <property type="match status" value="1"/>
</dbReference>
<evidence type="ECO:0000256" key="4">
    <source>
        <dbReference type="SAM" id="MobiDB-lite"/>
    </source>
</evidence>
<dbReference type="InterPro" id="IPR036388">
    <property type="entry name" value="WH-like_DNA-bd_sf"/>
</dbReference>
<dbReference type="Gene3D" id="1.25.40.10">
    <property type="entry name" value="Tetratricopeptide repeat domain"/>
    <property type="match status" value="1"/>
</dbReference>
<evidence type="ECO:0000313" key="6">
    <source>
        <dbReference type="EMBL" id="MCQ4041431.1"/>
    </source>
</evidence>
<keyword evidence="3" id="KW-0804">Transcription</keyword>
<protein>
    <submittedName>
        <fullName evidence="6">LuxR C-terminal-related transcriptional regulator</fullName>
    </submittedName>
</protein>
<comment type="caution">
    <text evidence="6">The sequence shown here is derived from an EMBL/GenBank/DDBJ whole genome shotgun (WGS) entry which is preliminary data.</text>
</comment>
<name>A0ABT1P9F3_9ACTN</name>
<dbReference type="EMBL" id="JANFNH010000003">
    <property type="protein sequence ID" value="MCQ4041431.1"/>
    <property type="molecule type" value="Genomic_DNA"/>
</dbReference>
<keyword evidence="2" id="KW-0238">DNA-binding</keyword>
<feature type="compositionally biased region" description="Pro residues" evidence="4">
    <location>
        <begin position="855"/>
        <end position="865"/>
    </location>
</feature>
<gene>
    <name evidence="6" type="ORF">NON19_05165</name>
</gene>
<dbReference type="PANTHER" id="PTHR44688:SF16">
    <property type="entry name" value="DNA-BINDING TRANSCRIPTIONAL ACTIVATOR DEVR_DOSR"/>
    <property type="match status" value="1"/>
</dbReference>
<dbReference type="SUPFAM" id="SSF52540">
    <property type="entry name" value="P-loop containing nucleoside triphosphate hydrolases"/>
    <property type="match status" value="1"/>
</dbReference>
<feature type="region of interest" description="Disordered" evidence="4">
    <location>
        <begin position="844"/>
        <end position="868"/>
    </location>
</feature>
<dbReference type="SUPFAM" id="SSF48452">
    <property type="entry name" value="TPR-like"/>
    <property type="match status" value="2"/>
</dbReference>
<sequence>MVHGESDGERRAERPGALLGREGELCRAGEVLRALEGGATPFVEVTGEPGVGKSRLLEEIAARAERAGAAVLRLGAGARDDAAVAEVPVRTRSGRPVLLVLDDLHRAEPVVLDAVRRARPAVLCAYRSRQAPAALSRLLCGLPADRHRVRIAVGPLTADEARRLAGTGLGARAAAWCAAVGQGIPRYVEWLARCPRLPGPAEVRADIDLLELLPLPAEPVSDAEFDGLDDICRRVAEAAAVIGEPFRPDLAAAVAGMTAPTLFAAVDELARRDLIRADPGDGGLFRFRHPLLRARLYQRMAPERRLAAHRCAVRHLGGADDVLVRARHLSRCARAGEPGAVAAFEAAAVTALAWSPATAGYWAAEGLRRVPPSAAGERDRRRLLVLLARALGGDGRLSEARSVLDGLLTAPPSGDSGGAARPTGGTAAQYAALTQLAAGYAQLQGGHGDAATLLETALERLGPDGAQAAALSVQAGCAALLAGQPGAARQYLRRAGATADHAPGPRVRRRALDAAVCAHDGDTASARGQLRVAVAELDALPDPGLAALLDSVILTAWSEWLVGTPGEALRHGDRAVGVARRTGQRQLLPGALLIRGLALYELGCLDAAIECYRESAEIARCEQAPEQTAVALALLCCAESWQGTVPPTGALADEACRRLRALPRTVATVAASGQLWAAGLWSAPGAGPGDPESFVAVAGGPRLRWLARCSHPRWLRELAEAEARRGRTQRADQWLKRADSVAAALGSPVQSAHVDAGRAVLALVSGRPGEAVGAARAAASAFSEAGMALEEGRALLVLARALAGVCQWTQLQTVLGRVRAIAADCGAGRLRELAVAEQRRSMSVAGRVREGSPAGVPPAARPVPPSGLTRRESQIADLVARGLANGQVAARLGITAKTVEAHLTRIYRKLGVTCRSSLVRALCAEPSALVADGAVQTGSLAGSGRSYGSIAASSARVATPSLR</sequence>
<accession>A0ABT1P9F3</accession>
<dbReference type="PROSITE" id="PS00622">
    <property type="entry name" value="HTH_LUXR_1"/>
    <property type="match status" value="1"/>
</dbReference>
<proteinExistence type="predicted"/>
<dbReference type="PRINTS" id="PR00038">
    <property type="entry name" value="HTHLUXR"/>
</dbReference>
<feature type="domain" description="HTH luxR-type" evidence="5">
    <location>
        <begin position="861"/>
        <end position="926"/>
    </location>
</feature>
<evidence type="ECO:0000259" key="5">
    <source>
        <dbReference type="PROSITE" id="PS50043"/>
    </source>
</evidence>
<dbReference type="Gene3D" id="1.10.10.10">
    <property type="entry name" value="Winged helix-like DNA-binding domain superfamily/Winged helix DNA-binding domain"/>
    <property type="match status" value="1"/>
</dbReference>
<dbReference type="RefSeq" id="WP_255925420.1">
    <property type="nucleotide sequence ID" value="NZ_JBHRWQ010000020.1"/>
</dbReference>
<keyword evidence="7" id="KW-1185">Reference proteome</keyword>
<dbReference type="CDD" id="cd06170">
    <property type="entry name" value="LuxR_C_like"/>
    <property type="match status" value="1"/>
</dbReference>
<dbReference type="PANTHER" id="PTHR44688">
    <property type="entry name" value="DNA-BINDING TRANSCRIPTIONAL ACTIVATOR DEVR_DOSR"/>
    <property type="match status" value="1"/>
</dbReference>